<keyword evidence="2" id="KW-1133">Transmembrane helix</keyword>
<accession>A0A317NXD4</accession>
<feature type="region of interest" description="Disordered" evidence="1">
    <location>
        <begin position="95"/>
        <end position="128"/>
    </location>
</feature>
<evidence type="ECO:0000256" key="1">
    <source>
        <dbReference type="SAM" id="MobiDB-lite"/>
    </source>
</evidence>
<comment type="caution">
    <text evidence="3">The sequence shown here is derived from an EMBL/GenBank/DDBJ whole genome shotgun (WGS) entry which is preliminary data.</text>
</comment>
<gene>
    <name evidence="3" type="ORF">DFR69_102743</name>
</gene>
<keyword evidence="2" id="KW-0812">Transmembrane</keyword>
<name>A0A317NXD4_9NOCA</name>
<reference evidence="3 4" key="1">
    <citation type="submission" date="2018-05" db="EMBL/GenBank/DDBJ databases">
        <title>Genomic Encyclopedia of Type Strains, Phase IV (KMG-IV): sequencing the most valuable type-strain genomes for metagenomic binning, comparative biology and taxonomic classification.</title>
        <authorList>
            <person name="Goeker M."/>
        </authorList>
    </citation>
    <scope>NUCLEOTIDE SEQUENCE [LARGE SCALE GENOMIC DNA]</scope>
    <source>
        <strain evidence="3 4">DSM 44717</strain>
    </source>
</reference>
<keyword evidence="4" id="KW-1185">Reference proteome</keyword>
<evidence type="ECO:0000313" key="4">
    <source>
        <dbReference type="Proteomes" id="UP000246410"/>
    </source>
</evidence>
<protein>
    <submittedName>
        <fullName evidence="3">Uncharacterized protein</fullName>
    </submittedName>
</protein>
<proteinExistence type="predicted"/>
<dbReference type="Proteomes" id="UP000246410">
    <property type="component" value="Unassembled WGS sequence"/>
</dbReference>
<feature type="transmembrane region" description="Helical" evidence="2">
    <location>
        <begin position="165"/>
        <end position="182"/>
    </location>
</feature>
<evidence type="ECO:0000256" key="2">
    <source>
        <dbReference type="SAM" id="Phobius"/>
    </source>
</evidence>
<sequence length="359" mass="38090">MSGKSISARDKYLARWRALYSAAGSPSPTVIAKATGGQVSASTIAGWVALDDSVVIPRDQAGFERVLLALCAMAGTTPAARTPDRRTLATWQTLHRNARRSRPPEAPTTIEDPDVPADGPGGQVHVSEQSTAVPLSATDGMSGRGPGGPPAAIAGPPTRRSGWRYLLLVAAAFVLMILLAGGDHRSYPIEILTNQSIEPESSKSSMSSDQALELAARQRGAEDRRYLPAVDLVGHGTVDFRVKYTADVDVSGVAIRLWLPDQLQLEHSNFGILNSNNPGGAVLSEASVSESLQEVQVEIGSYVAGSDALVVFPVNLRRPQELPCGTSVYMVRASVGRATTTDHFSNVVRLSYHRDGPGC</sequence>
<organism evidence="3 4">
    <name type="scientific">Nocardia neocaledoniensis</name>
    <dbReference type="NCBI Taxonomy" id="236511"/>
    <lineage>
        <taxon>Bacteria</taxon>
        <taxon>Bacillati</taxon>
        <taxon>Actinomycetota</taxon>
        <taxon>Actinomycetes</taxon>
        <taxon>Mycobacteriales</taxon>
        <taxon>Nocardiaceae</taxon>
        <taxon>Nocardia</taxon>
    </lineage>
</organism>
<keyword evidence="2" id="KW-0472">Membrane</keyword>
<dbReference type="AlphaFoldDB" id="A0A317NXD4"/>
<dbReference type="EMBL" id="QGTL01000002">
    <property type="protein sequence ID" value="PWV79677.1"/>
    <property type="molecule type" value="Genomic_DNA"/>
</dbReference>
<evidence type="ECO:0000313" key="3">
    <source>
        <dbReference type="EMBL" id="PWV79677.1"/>
    </source>
</evidence>